<evidence type="ECO:0000256" key="2">
    <source>
        <dbReference type="ARBA" id="ARBA00022573"/>
    </source>
</evidence>
<dbReference type="GO" id="GO:0009236">
    <property type="term" value="P:cobalamin biosynthetic process"/>
    <property type="evidence" value="ECO:0007669"/>
    <property type="project" value="UniProtKB-UniPathway"/>
</dbReference>
<dbReference type="Proteomes" id="UP000591941">
    <property type="component" value="Unassembled WGS sequence"/>
</dbReference>
<dbReference type="UniPathway" id="UPA00148"/>
<accession>A0A841R2F6</accession>
<dbReference type="RefSeq" id="WP_024049007.1">
    <property type="nucleotide sequence ID" value="NZ_CABWNB010000001.1"/>
</dbReference>
<dbReference type="EMBL" id="JACHHI010000001">
    <property type="protein sequence ID" value="MBB6477270.1"/>
    <property type="molecule type" value="Genomic_DNA"/>
</dbReference>
<dbReference type="GO" id="GO:0016994">
    <property type="term" value="F:precorrin-6A reductase activity"/>
    <property type="evidence" value="ECO:0007669"/>
    <property type="project" value="UniProtKB-EC"/>
</dbReference>
<reference evidence="4 5" key="1">
    <citation type="submission" date="2020-08" db="EMBL/GenBank/DDBJ databases">
        <title>Genomic Encyclopedia of Type Strains, Phase IV (KMG-IV): sequencing the most valuable type-strain genomes for metagenomic binning, comparative biology and taxonomic classification.</title>
        <authorList>
            <person name="Goeker M."/>
        </authorList>
    </citation>
    <scope>NUCLEOTIDE SEQUENCE [LARGE SCALE GENOMIC DNA]</scope>
    <source>
        <strain evidence="4 5">DSM 21255</strain>
    </source>
</reference>
<dbReference type="GeneID" id="93485582"/>
<dbReference type="InterPro" id="IPR003723">
    <property type="entry name" value="Precorrin-6x_reduct"/>
</dbReference>
<keyword evidence="2" id="KW-0169">Cobalamin biosynthesis</keyword>
<dbReference type="EC" id="1.3.1.106" evidence="4"/>
<dbReference type="NCBIfam" id="TIGR00715">
    <property type="entry name" value="precor6x_red"/>
    <property type="match status" value="1"/>
</dbReference>
<dbReference type="EC" id="1.3.1.54" evidence="4"/>
<evidence type="ECO:0000313" key="4">
    <source>
        <dbReference type="EMBL" id="MBB6477270.1"/>
    </source>
</evidence>
<protein>
    <submittedName>
        <fullName evidence="4">Precorrin-6A/cobalt-precorrin-6A reductase</fullName>
        <ecNumber evidence="4">1.3.1.106</ecNumber>
        <ecNumber evidence="4">1.3.1.54</ecNumber>
    </submittedName>
</protein>
<evidence type="ECO:0000256" key="3">
    <source>
        <dbReference type="ARBA" id="ARBA00023002"/>
    </source>
</evidence>
<dbReference type="PANTHER" id="PTHR36925">
    <property type="entry name" value="COBALT-PRECORRIN-6A REDUCTASE"/>
    <property type="match status" value="1"/>
</dbReference>
<dbReference type="OrthoDB" id="9780707at2"/>
<sequence length="254" mass="27756">MIWVIAGTQDGRELAAELKRHSGEKVIVTVISQYGKLLAAPGVDQVLVGRLTQDQMEELIGTYQIDCVVDASHPYAAIVSQMAQAAAKATSIRYLRYERPEVPLPDYARLYHAKDEYEAAELAASLGKRIYLTTGSKTLPVFMQSKALSGKEIWARVLPTPEVVAQCKNLGLTPKYIVAIQGPFSLAMNRAMFTDTQADVIVMKNSGLVGGTDTKLTAAMETGAAIVVIDRPINRSEYPVLTSVKDVIKAWEEL</sequence>
<name>A0A841R2F6_9FIRM</name>
<keyword evidence="5" id="KW-1185">Reference proteome</keyword>
<dbReference type="Pfam" id="PF02571">
    <property type="entry name" value="CbiJ"/>
    <property type="match status" value="1"/>
</dbReference>
<organism evidence="4 5">
    <name type="scientific">Negativicoccus succinicivorans</name>
    <dbReference type="NCBI Taxonomy" id="620903"/>
    <lineage>
        <taxon>Bacteria</taxon>
        <taxon>Bacillati</taxon>
        <taxon>Bacillota</taxon>
        <taxon>Negativicutes</taxon>
        <taxon>Veillonellales</taxon>
        <taxon>Veillonellaceae</taxon>
        <taxon>Negativicoccus</taxon>
    </lineage>
</organism>
<proteinExistence type="predicted"/>
<comment type="pathway">
    <text evidence="1">Cofactor biosynthesis; adenosylcobalamin biosynthesis.</text>
</comment>
<dbReference type="PANTHER" id="PTHR36925:SF1">
    <property type="entry name" value="COBALT-PRECORRIN-6A REDUCTASE"/>
    <property type="match status" value="1"/>
</dbReference>
<keyword evidence="3 4" id="KW-0560">Oxidoreductase</keyword>
<evidence type="ECO:0000256" key="1">
    <source>
        <dbReference type="ARBA" id="ARBA00004953"/>
    </source>
</evidence>
<evidence type="ECO:0000313" key="5">
    <source>
        <dbReference type="Proteomes" id="UP000591941"/>
    </source>
</evidence>
<comment type="caution">
    <text evidence="4">The sequence shown here is derived from an EMBL/GenBank/DDBJ whole genome shotgun (WGS) entry which is preliminary data.</text>
</comment>
<dbReference type="PROSITE" id="PS51014">
    <property type="entry name" value="COBK_CBIJ"/>
    <property type="match status" value="1"/>
</dbReference>
<dbReference type="AlphaFoldDB" id="A0A841R2F6"/>
<gene>
    <name evidence="4" type="ORF">HNR45_000292</name>
</gene>